<evidence type="ECO:0000256" key="1">
    <source>
        <dbReference type="SAM" id="MobiDB-lite"/>
    </source>
</evidence>
<evidence type="ECO:0000313" key="3">
    <source>
        <dbReference type="Proteomes" id="UP001218188"/>
    </source>
</evidence>
<feature type="region of interest" description="Disordered" evidence="1">
    <location>
        <begin position="1"/>
        <end position="70"/>
    </location>
</feature>
<dbReference type="EMBL" id="JARJCM010000030">
    <property type="protein sequence ID" value="KAJ7038730.1"/>
    <property type="molecule type" value="Genomic_DNA"/>
</dbReference>
<gene>
    <name evidence="2" type="ORF">C8F04DRAFT_950953</name>
</gene>
<reference evidence="2" key="1">
    <citation type="submission" date="2023-03" db="EMBL/GenBank/DDBJ databases">
        <title>Massive genome expansion in bonnet fungi (Mycena s.s.) driven by repeated elements and novel gene families across ecological guilds.</title>
        <authorList>
            <consortium name="Lawrence Berkeley National Laboratory"/>
            <person name="Harder C.B."/>
            <person name="Miyauchi S."/>
            <person name="Viragh M."/>
            <person name="Kuo A."/>
            <person name="Thoen E."/>
            <person name="Andreopoulos B."/>
            <person name="Lu D."/>
            <person name="Skrede I."/>
            <person name="Drula E."/>
            <person name="Henrissat B."/>
            <person name="Morin E."/>
            <person name="Kohler A."/>
            <person name="Barry K."/>
            <person name="LaButti K."/>
            <person name="Morin E."/>
            <person name="Salamov A."/>
            <person name="Lipzen A."/>
            <person name="Mereny Z."/>
            <person name="Hegedus B."/>
            <person name="Baldrian P."/>
            <person name="Stursova M."/>
            <person name="Weitz H."/>
            <person name="Taylor A."/>
            <person name="Grigoriev I.V."/>
            <person name="Nagy L.G."/>
            <person name="Martin F."/>
            <person name="Kauserud H."/>
        </authorList>
    </citation>
    <scope>NUCLEOTIDE SEQUENCE</scope>
    <source>
        <strain evidence="2">CBHHK200</strain>
    </source>
</reference>
<dbReference type="AlphaFoldDB" id="A0AAD6T3Q0"/>
<feature type="compositionally biased region" description="Basic and acidic residues" evidence="1">
    <location>
        <begin position="59"/>
        <end position="69"/>
    </location>
</feature>
<feature type="non-terminal residue" evidence="2">
    <location>
        <position position="1"/>
    </location>
</feature>
<evidence type="ECO:0000313" key="2">
    <source>
        <dbReference type="EMBL" id="KAJ7038730.1"/>
    </source>
</evidence>
<accession>A0AAD6T3Q0</accession>
<keyword evidence="3" id="KW-1185">Reference proteome</keyword>
<dbReference type="Proteomes" id="UP001218188">
    <property type="component" value="Unassembled WGS sequence"/>
</dbReference>
<feature type="compositionally biased region" description="Basic residues" evidence="1">
    <location>
        <begin position="46"/>
        <end position="58"/>
    </location>
</feature>
<name>A0AAD6T3Q0_9AGAR</name>
<proteinExistence type="predicted"/>
<organism evidence="2 3">
    <name type="scientific">Mycena alexandri</name>
    <dbReference type="NCBI Taxonomy" id="1745969"/>
    <lineage>
        <taxon>Eukaryota</taxon>
        <taxon>Fungi</taxon>
        <taxon>Dikarya</taxon>
        <taxon>Basidiomycota</taxon>
        <taxon>Agaricomycotina</taxon>
        <taxon>Agaricomycetes</taxon>
        <taxon>Agaricomycetidae</taxon>
        <taxon>Agaricales</taxon>
        <taxon>Marasmiineae</taxon>
        <taxon>Mycenaceae</taxon>
        <taxon>Mycena</taxon>
    </lineage>
</organism>
<sequence>SRPPTGNPAGPSQGGQSRPPTGNPAGPSQGGQSQRPYNHASAPARASKKKKKAHRWAIPKKDVPEEGKGVQKAIHTHCRILMQLLTSRDVPERLTEEIKAPFEKRFKSADDVQEQLNTLLANAIPATEAVYQKVADFLNSVEAMDAQIAIDAAKLGDHHLRSMFTAVANAGLPWFKPDVFGNAESLYNLTHEHVFVHSFRVVGTLFGYSGMYDIKMALVRDDAFVRRFYRSFVYGYMKDQAGIEGRRPGQDYRMTQIREDCFLNESVKRLASEKDCHSDDEGGNPGRDHGNLHIRVRIFNTLTISRKPRAREQQRAPASDLSRALPTQVPIDYFSPDFFNNMTVRERASYAKNGIALPTEDHCRTWDAIQKWKGLNKAAFMAQYGNAKLLLYSLPTPEELEQLRVDDLMDTD</sequence>
<comment type="caution">
    <text evidence="2">The sequence shown here is derived from an EMBL/GenBank/DDBJ whole genome shotgun (WGS) entry which is preliminary data.</text>
</comment>
<protein>
    <submittedName>
        <fullName evidence="2">Uncharacterized protein</fullName>
    </submittedName>
</protein>